<proteinExistence type="predicted"/>
<dbReference type="AlphaFoldDB" id="A0AAD4QLB2"/>
<accession>A0AAD4QLB2</accession>
<feature type="compositionally biased region" description="Basic and acidic residues" evidence="1">
    <location>
        <begin position="270"/>
        <end position="290"/>
    </location>
</feature>
<name>A0AAD4QLB2_9AGAM</name>
<evidence type="ECO:0000256" key="1">
    <source>
        <dbReference type="SAM" id="MobiDB-lite"/>
    </source>
</evidence>
<evidence type="ECO:0000313" key="3">
    <source>
        <dbReference type="Proteomes" id="UP001203297"/>
    </source>
</evidence>
<gene>
    <name evidence="2" type="ORF">B0F90DRAFT_1110260</name>
</gene>
<reference evidence="2" key="1">
    <citation type="journal article" date="2022" name="New Phytol.">
        <title>Evolutionary transition to the ectomycorrhizal habit in the genomes of a hyperdiverse lineage of mushroom-forming fungi.</title>
        <authorList>
            <person name="Looney B."/>
            <person name="Miyauchi S."/>
            <person name="Morin E."/>
            <person name="Drula E."/>
            <person name="Courty P.E."/>
            <person name="Kohler A."/>
            <person name="Kuo A."/>
            <person name="LaButti K."/>
            <person name="Pangilinan J."/>
            <person name="Lipzen A."/>
            <person name="Riley R."/>
            <person name="Andreopoulos W."/>
            <person name="He G."/>
            <person name="Johnson J."/>
            <person name="Nolan M."/>
            <person name="Tritt A."/>
            <person name="Barry K.W."/>
            <person name="Grigoriev I.V."/>
            <person name="Nagy L.G."/>
            <person name="Hibbett D."/>
            <person name="Henrissat B."/>
            <person name="Matheny P.B."/>
            <person name="Labbe J."/>
            <person name="Martin F.M."/>
        </authorList>
    </citation>
    <scope>NUCLEOTIDE SEQUENCE</scope>
    <source>
        <strain evidence="2">BPL690</strain>
    </source>
</reference>
<feature type="region of interest" description="Disordered" evidence="1">
    <location>
        <begin position="134"/>
        <end position="168"/>
    </location>
</feature>
<dbReference type="EMBL" id="WTXG01000050">
    <property type="protein sequence ID" value="KAI0296298.1"/>
    <property type="molecule type" value="Genomic_DNA"/>
</dbReference>
<feature type="region of interest" description="Disordered" evidence="1">
    <location>
        <begin position="263"/>
        <end position="294"/>
    </location>
</feature>
<dbReference type="Proteomes" id="UP001203297">
    <property type="component" value="Unassembled WGS sequence"/>
</dbReference>
<keyword evidence="3" id="KW-1185">Reference proteome</keyword>
<comment type="caution">
    <text evidence="2">The sequence shown here is derived from an EMBL/GenBank/DDBJ whole genome shotgun (WGS) entry which is preliminary data.</text>
</comment>
<protein>
    <submittedName>
        <fullName evidence="2">Uncharacterized protein</fullName>
    </submittedName>
</protein>
<sequence>MTFGRLPLRHRCVEDAASLRRGVIIPFVSQRFPRNSLYPGTHQELRSPFHSNCSSNPTHAQNIHLKIFATSTSTDNGTRIRHISIALNAANKTAITFPAAAPTPPPTPALPNEDPIVTRSRNALARHIHATQSNDNPRIKYRPDSPILPTPRPCQSTTDRHRYTHPGPPFVRNHVHSMHYRCIRSNEGCILHARFVSFDYRQRNPQVPATMGEGQLPLPFALHARNHSRTPRRPNPPISRFQQRLFDTEMLYTELGQHRARRLARSRSLGRRDKIPRNDERFGRSPAGRDRRTKANRIAVQTIRTSTQALTRCNAYYRIYPHHTYPYTRQHQDSTNRPRKFAPHLKLRAVLQARGLDNTRQPLDDRARRDHEPCRYRHSTTFGGKRQPTEGVM</sequence>
<evidence type="ECO:0000313" key="2">
    <source>
        <dbReference type="EMBL" id="KAI0296298.1"/>
    </source>
</evidence>
<organism evidence="2 3">
    <name type="scientific">Multifurca ochricompacta</name>
    <dbReference type="NCBI Taxonomy" id="376703"/>
    <lineage>
        <taxon>Eukaryota</taxon>
        <taxon>Fungi</taxon>
        <taxon>Dikarya</taxon>
        <taxon>Basidiomycota</taxon>
        <taxon>Agaricomycotina</taxon>
        <taxon>Agaricomycetes</taxon>
        <taxon>Russulales</taxon>
        <taxon>Russulaceae</taxon>
        <taxon>Multifurca</taxon>
    </lineage>
</organism>